<sequence>MAKSSLEKQKIAQKLAEFNAYLQPHVVADNQQFGRLSAEIFPWLEAATQNLPQLLTEQAQHLRNVRKRAYWESLNSRARQDIDLLFALPLPNGGYPAEGEFPETLGESMSLEGPALKALLKLYEVPHQDQVTDPRSTLARYFSIPM</sequence>
<evidence type="ECO:0000313" key="1">
    <source>
        <dbReference type="EMBL" id="CAE6460359.1"/>
    </source>
</evidence>
<reference evidence="1" key="1">
    <citation type="submission" date="2021-01" db="EMBL/GenBank/DDBJ databases">
        <authorList>
            <person name="Kaushik A."/>
        </authorList>
    </citation>
    <scope>NUCLEOTIDE SEQUENCE</scope>
    <source>
        <strain evidence="1">AG2-2IIIB</strain>
    </source>
</reference>
<dbReference type="Pfam" id="PF07957">
    <property type="entry name" value="DUF3294"/>
    <property type="match status" value="1"/>
</dbReference>
<accession>A0A8H3BNG0</accession>
<protein>
    <submittedName>
        <fullName evidence="1">Uncharacterized protein</fullName>
    </submittedName>
</protein>
<dbReference type="Proteomes" id="UP000663843">
    <property type="component" value="Unassembled WGS sequence"/>
</dbReference>
<dbReference type="AlphaFoldDB" id="A0A8H3BNG0"/>
<evidence type="ECO:0000313" key="2">
    <source>
        <dbReference type="Proteomes" id="UP000663843"/>
    </source>
</evidence>
<dbReference type="InterPro" id="IPR012917">
    <property type="entry name" value="DUF3294"/>
</dbReference>
<comment type="caution">
    <text evidence="1">The sequence shown here is derived from an EMBL/GenBank/DDBJ whole genome shotgun (WGS) entry which is preliminary data.</text>
</comment>
<gene>
    <name evidence="1" type="ORF">RDB_LOCUS95765</name>
</gene>
<name>A0A8H3BNG0_9AGAM</name>
<dbReference type="EMBL" id="CAJMWT010002998">
    <property type="protein sequence ID" value="CAE6460359.1"/>
    <property type="molecule type" value="Genomic_DNA"/>
</dbReference>
<proteinExistence type="predicted"/>
<organism evidence="1 2">
    <name type="scientific">Rhizoctonia solani</name>
    <dbReference type="NCBI Taxonomy" id="456999"/>
    <lineage>
        <taxon>Eukaryota</taxon>
        <taxon>Fungi</taxon>
        <taxon>Dikarya</taxon>
        <taxon>Basidiomycota</taxon>
        <taxon>Agaricomycotina</taxon>
        <taxon>Agaricomycetes</taxon>
        <taxon>Cantharellales</taxon>
        <taxon>Ceratobasidiaceae</taxon>
        <taxon>Rhizoctonia</taxon>
    </lineage>
</organism>